<comment type="subcellular location">
    <subcellularLocation>
        <location evidence="1">Membrane</location>
        <topology evidence="1">Single-pass membrane protein</topology>
    </subcellularLocation>
</comment>
<evidence type="ECO:0000256" key="6">
    <source>
        <dbReference type="SAM" id="Phobius"/>
    </source>
</evidence>
<feature type="region of interest" description="Disordered" evidence="5">
    <location>
        <begin position="339"/>
        <end position="369"/>
    </location>
</feature>
<dbReference type="OrthoDB" id="5352000at2759"/>
<accession>A0A225AZC8</accession>
<evidence type="ECO:0000313" key="8">
    <source>
        <dbReference type="Proteomes" id="UP000214365"/>
    </source>
</evidence>
<proteinExistence type="predicted"/>
<feature type="compositionally biased region" description="Low complexity" evidence="5">
    <location>
        <begin position="341"/>
        <end position="369"/>
    </location>
</feature>
<evidence type="ECO:0000313" key="7">
    <source>
        <dbReference type="EMBL" id="OKL59835.1"/>
    </source>
</evidence>
<dbReference type="GeneID" id="31004212"/>
<dbReference type="GO" id="GO:0071944">
    <property type="term" value="C:cell periphery"/>
    <property type="evidence" value="ECO:0007669"/>
    <property type="project" value="UniProtKB-ARBA"/>
</dbReference>
<dbReference type="EMBL" id="LFMY01000006">
    <property type="protein sequence ID" value="OKL59835.1"/>
    <property type="molecule type" value="Genomic_DNA"/>
</dbReference>
<feature type="region of interest" description="Disordered" evidence="5">
    <location>
        <begin position="506"/>
        <end position="545"/>
    </location>
</feature>
<evidence type="ECO:0000256" key="4">
    <source>
        <dbReference type="ARBA" id="ARBA00023136"/>
    </source>
</evidence>
<dbReference type="STRING" id="1441469.A0A225AZC8"/>
<dbReference type="InterPro" id="IPR011043">
    <property type="entry name" value="Gal_Oxase/kelch_b-propeller"/>
</dbReference>
<feature type="compositionally biased region" description="Polar residues" evidence="5">
    <location>
        <begin position="532"/>
        <end position="544"/>
    </location>
</feature>
<evidence type="ECO:0008006" key="9">
    <source>
        <dbReference type="Google" id="ProtNLM"/>
    </source>
</evidence>
<dbReference type="Gene3D" id="2.120.10.80">
    <property type="entry name" value="Kelch-type beta propeller"/>
    <property type="match status" value="1"/>
</dbReference>
<protein>
    <recommendedName>
        <fullName evidence="9">Pre-mRNA splicing factor CLF1</fullName>
    </recommendedName>
</protein>
<dbReference type="RefSeq" id="XP_020119956.1">
    <property type="nucleotide sequence ID" value="XM_020266950.1"/>
</dbReference>
<evidence type="ECO:0000256" key="2">
    <source>
        <dbReference type="ARBA" id="ARBA00022692"/>
    </source>
</evidence>
<keyword evidence="2 6" id="KW-0812">Transmembrane</keyword>
<dbReference type="PANTHER" id="PTHR15549">
    <property type="entry name" value="PAIRED IMMUNOGLOBULIN-LIKE TYPE 2 RECEPTOR"/>
    <property type="match status" value="1"/>
</dbReference>
<evidence type="ECO:0000256" key="5">
    <source>
        <dbReference type="SAM" id="MobiDB-lite"/>
    </source>
</evidence>
<dbReference type="GO" id="GO:0016020">
    <property type="term" value="C:membrane"/>
    <property type="evidence" value="ECO:0007669"/>
    <property type="project" value="UniProtKB-SubCell"/>
</dbReference>
<gene>
    <name evidence="7" type="ORF">UA08_04457</name>
</gene>
<feature type="transmembrane region" description="Helical" evidence="6">
    <location>
        <begin position="375"/>
        <end position="398"/>
    </location>
</feature>
<evidence type="ECO:0000256" key="3">
    <source>
        <dbReference type="ARBA" id="ARBA00022989"/>
    </source>
</evidence>
<reference evidence="7 8" key="1">
    <citation type="submission" date="2015-06" db="EMBL/GenBank/DDBJ databases">
        <title>Talaromyces atroroseus IBT 11181 draft genome.</title>
        <authorList>
            <person name="Rasmussen K.B."/>
            <person name="Rasmussen S."/>
            <person name="Petersen B."/>
            <person name="Sicheritz-Ponten T."/>
            <person name="Mortensen U.H."/>
            <person name="Thrane U."/>
        </authorList>
    </citation>
    <scope>NUCLEOTIDE SEQUENCE [LARGE SCALE GENOMIC DNA]</scope>
    <source>
        <strain evidence="7 8">IBT 11181</strain>
    </source>
</reference>
<name>A0A225AZC8_TALAT</name>
<feature type="compositionally biased region" description="Polar residues" evidence="5">
    <location>
        <begin position="642"/>
        <end position="652"/>
    </location>
</feature>
<keyword evidence="8" id="KW-1185">Reference proteome</keyword>
<dbReference type="AlphaFoldDB" id="A0A225AZC8"/>
<evidence type="ECO:0000256" key="1">
    <source>
        <dbReference type="ARBA" id="ARBA00004167"/>
    </source>
</evidence>
<feature type="compositionally biased region" description="Basic and acidic residues" evidence="5">
    <location>
        <begin position="510"/>
        <end position="522"/>
    </location>
</feature>
<sequence length="704" mass="74300">MTSPQPPSALDGRCSAIYDNTLYVYTPSALLSLSLESGADWNTTDAGQSVTDAVCVTGSLDGTSENQGLYVVGGTSDNSTYSGLQRYSFSDNTWESINLNIADLQNRVNHSAIYIPGTSSILVYAGSNDANEDASTSTYEIPIDNGWIVQSRSDGGSPAGIQPFLLPWDNSTVVYVGGTSTNTEVFLYHGMSGWNTSQISLAEGIPSDAGVAILSNSDGSKILEIFDVTTSPNNVSYVALLQTGGQPAYPGESVTFASTSSSSANKEKRDWGNMPAYNTTDAPSTTRTSFSIAQSSNDLVVISGGSGNDCLSVFNQTQNSWVNTTKLFYNGDSASLQKPLTTSTSTASTSATSATATTSTTTAATSGGTSTSTGVIIGATLGSLLGIAAILIVLLVILRRLHGKKASSGGKGGRRFGSQDKDRLSFEDQGIEPLTMAAVPMARSNVHSAVDSLNMISGKFANDYRSSMAAGNGVGTRSLVPPAKSPMPTIASSRADIDEKEVMMLSTESNRPKGDRSTDEGWGKYFQDTKATDSPRTTMNSDISDMTKSDYRSSMWPHQMPEATSIALGALSGPKPLGQVSSGSPSTEHLPMSGNSHLHQGQSALIDSASLLSDDDDHSRHDAFSSGIPPSVQDGTWYMRPPSSNYTDSFYQPSAREPSGLQESISVPTDARSNGRRSSGILHSNYPRTNINSDMSWLNLHADK</sequence>
<dbReference type="Proteomes" id="UP000214365">
    <property type="component" value="Unassembled WGS sequence"/>
</dbReference>
<comment type="caution">
    <text evidence="7">The sequence shown here is derived from an EMBL/GenBank/DDBJ whole genome shotgun (WGS) entry which is preliminary data.</text>
</comment>
<feature type="region of interest" description="Disordered" evidence="5">
    <location>
        <begin position="612"/>
        <end position="686"/>
    </location>
</feature>
<dbReference type="InterPro" id="IPR015915">
    <property type="entry name" value="Kelch-typ_b-propeller"/>
</dbReference>
<organism evidence="7 8">
    <name type="scientific">Talaromyces atroroseus</name>
    <dbReference type="NCBI Taxonomy" id="1441469"/>
    <lineage>
        <taxon>Eukaryota</taxon>
        <taxon>Fungi</taxon>
        <taxon>Dikarya</taxon>
        <taxon>Ascomycota</taxon>
        <taxon>Pezizomycotina</taxon>
        <taxon>Eurotiomycetes</taxon>
        <taxon>Eurotiomycetidae</taxon>
        <taxon>Eurotiales</taxon>
        <taxon>Trichocomaceae</taxon>
        <taxon>Talaromyces</taxon>
        <taxon>Talaromyces sect. Trachyspermi</taxon>
    </lineage>
</organism>
<feature type="region of interest" description="Disordered" evidence="5">
    <location>
        <begin position="573"/>
        <end position="598"/>
    </location>
</feature>
<feature type="compositionally biased region" description="Polar residues" evidence="5">
    <location>
        <begin position="276"/>
        <end position="286"/>
    </location>
</feature>
<dbReference type="SUPFAM" id="SSF50965">
    <property type="entry name" value="Galactose oxidase, central domain"/>
    <property type="match status" value="1"/>
</dbReference>
<keyword evidence="3 6" id="KW-1133">Transmembrane helix</keyword>
<feature type="compositionally biased region" description="Polar residues" evidence="5">
    <location>
        <begin position="579"/>
        <end position="598"/>
    </location>
</feature>
<keyword evidence="4 6" id="KW-0472">Membrane</keyword>
<feature type="region of interest" description="Disordered" evidence="5">
    <location>
        <begin position="261"/>
        <end position="286"/>
    </location>
</feature>
<dbReference type="InterPro" id="IPR051694">
    <property type="entry name" value="Immunoregulatory_rcpt-like"/>
</dbReference>